<dbReference type="InterPro" id="IPR037522">
    <property type="entry name" value="HD_GYP_dom"/>
</dbReference>
<accession>A0ABY7AQU6</accession>
<dbReference type="SMART" id="SM00471">
    <property type="entry name" value="HDc"/>
    <property type="match status" value="1"/>
</dbReference>
<dbReference type="PROSITE" id="PS51832">
    <property type="entry name" value="HD_GYP"/>
    <property type="match status" value="1"/>
</dbReference>
<dbReference type="Proteomes" id="UP001163726">
    <property type="component" value="Chromosome"/>
</dbReference>
<evidence type="ECO:0000313" key="2">
    <source>
        <dbReference type="EMBL" id="WAJ71618.1"/>
    </source>
</evidence>
<dbReference type="PANTHER" id="PTHR43155:SF2">
    <property type="entry name" value="CYCLIC DI-GMP PHOSPHODIESTERASE PA4108"/>
    <property type="match status" value="1"/>
</dbReference>
<dbReference type="Gene3D" id="1.10.3210.10">
    <property type="entry name" value="Hypothetical protein af1432"/>
    <property type="match status" value="1"/>
</dbReference>
<dbReference type="NCBIfam" id="TIGR00277">
    <property type="entry name" value="HDIG"/>
    <property type="match status" value="1"/>
</dbReference>
<name>A0ABY7AQU6_9ALTE</name>
<evidence type="ECO:0000313" key="3">
    <source>
        <dbReference type="Proteomes" id="UP001163726"/>
    </source>
</evidence>
<keyword evidence="3" id="KW-1185">Reference proteome</keyword>
<proteinExistence type="predicted"/>
<dbReference type="Pfam" id="PF11871">
    <property type="entry name" value="DUF3391"/>
    <property type="match status" value="1"/>
</dbReference>
<gene>
    <name evidence="2" type="ORF">OLW01_10220</name>
</gene>
<reference evidence="2" key="1">
    <citation type="submission" date="2022-10" db="EMBL/GenBank/DDBJ databases">
        <title>Catenovulum adriacola sp. nov. isolated in the Harbour of Susak.</title>
        <authorList>
            <person name="Schoch T."/>
            <person name="Reich S.J."/>
            <person name="Stoeferle S."/>
            <person name="Flaiz M."/>
            <person name="Kazda M."/>
            <person name="Riedel C.U."/>
            <person name="Duerre P."/>
        </authorList>
    </citation>
    <scope>NUCLEOTIDE SEQUENCE</scope>
    <source>
        <strain evidence="2">TS8</strain>
    </source>
</reference>
<dbReference type="InterPro" id="IPR021812">
    <property type="entry name" value="DUF3391"/>
</dbReference>
<dbReference type="InterPro" id="IPR006675">
    <property type="entry name" value="HDIG_dom"/>
</dbReference>
<dbReference type="PANTHER" id="PTHR43155">
    <property type="entry name" value="CYCLIC DI-GMP PHOSPHODIESTERASE PA4108-RELATED"/>
    <property type="match status" value="1"/>
</dbReference>
<dbReference type="CDD" id="cd00077">
    <property type="entry name" value="HDc"/>
    <property type="match status" value="1"/>
</dbReference>
<dbReference type="Pfam" id="PF13487">
    <property type="entry name" value="HD_5"/>
    <property type="match status" value="1"/>
</dbReference>
<protein>
    <submittedName>
        <fullName evidence="2">HD-GYP domain-containing protein</fullName>
    </submittedName>
</protein>
<dbReference type="SUPFAM" id="SSF109604">
    <property type="entry name" value="HD-domain/PDEase-like"/>
    <property type="match status" value="1"/>
</dbReference>
<organism evidence="2 3">
    <name type="scientific">Catenovulum adriaticum</name>
    <dbReference type="NCBI Taxonomy" id="2984846"/>
    <lineage>
        <taxon>Bacteria</taxon>
        <taxon>Pseudomonadati</taxon>
        <taxon>Pseudomonadota</taxon>
        <taxon>Gammaproteobacteria</taxon>
        <taxon>Alteromonadales</taxon>
        <taxon>Alteromonadaceae</taxon>
        <taxon>Catenovulum</taxon>
    </lineage>
</organism>
<sequence length="396" mass="44315">MKTIPIKALKIGMYVTAVTKQHGKISVKSKGWIKSQALLDQLIKKGIDEVEIDTDKTLNQNQPEVVNETPKEQFETLPYKTVPVNQELKRANKLYKQAKSLQSKILRDISVGHEIELEPAQELTSQLIDSIFRNQDALSCISRIRDKDAYLMEHSLNVSILISMFAKHLKMPRAIIETLALGAFLHDIGKILVPDEILHKPGKLTEAEFEIMKSHVTKGVTALKAVEGISAEVINIVIQHHEKLDGKGYPHGLAGEQIDQAGRMISIVDIYDAMTAERVYKKGMSPSAALKIMLGMTPNSLDSSLLQQFIKCVGIHPVGSLVKLTSGKLAIVTESNPDNPLCPIVKVFYHTKYQRHSEIKDIDLAKPNCGENIEKSVKPEEFNIDLHRFFREVLMS</sequence>
<dbReference type="InterPro" id="IPR003607">
    <property type="entry name" value="HD/PDEase_dom"/>
</dbReference>
<dbReference type="EMBL" id="CP109965">
    <property type="protein sequence ID" value="WAJ71618.1"/>
    <property type="molecule type" value="Genomic_DNA"/>
</dbReference>
<feature type="domain" description="HD-GYP" evidence="1">
    <location>
        <begin position="129"/>
        <end position="325"/>
    </location>
</feature>
<evidence type="ECO:0000259" key="1">
    <source>
        <dbReference type="PROSITE" id="PS51832"/>
    </source>
</evidence>